<evidence type="ECO:0000256" key="6">
    <source>
        <dbReference type="ARBA" id="ARBA00022816"/>
    </source>
</evidence>
<gene>
    <name evidence="12" type="ORF">CLODIP_2_CD00333</name>
</gene>
<dbReference type="InterPro" id="IPR005637">
    <property type="entry name" value="TAP_C_dom"/>
</dbReference>
<comment type="caution">
    <text evidence="12">The sequence shown here is derived from an EMBL/GenBank/DDBJ whole genome shotgun (WGS) entry which is preliminary data.</text>
</comment>
<keyword evidence="8" id="KW-0539">Nucleus</keyword>
<dbReference type="Proteomes" id="UP000494165">
    <property type="component" value="Unassembled WGS sequence"/>
</dbReference>
<dbReference type="AlphaFoldDB" id="A0A8S1C9T0"/>
<keyword evidence="7" id="KW-0694">RNA-binding</keyword>
<evidence type="ECO:0000313" key="13">
    <source>
        <dbReference type="Proteomes" id="UP000494165"/>
    </source>
</evidence>
<dbReference type="GO" id="GO:0005635">
    <property type="term" value="C:nuclear envelope"/>
    <property type="evidence" value="ECO:0007669"/>
    <property type="project" value="UniProtKB-ARBA"/>
</dbReference>
<feature type="compositionally biased region" description="Basic and acidic residues" evidence="9">
    <location>
        <begin position="18"/>
        <end position="30"/>
    </location>
</feature>
<dbReference type="SUPFAM" id="SSF54427">
    <property type="entry name" value="NTF2-like"/>
    <property type="match status" value="1"/>
</dbReference>
<dbReference type="InterPro" id="IPR032710">
    <property type="entry name" value="NTF2-like_dom_sf"/>
</dbReference>
<dbReference type="FunFam" id="1.10.8.10:FF:000018">
    <property type="entry name" value="Nuclear RNA export factor 1"/>
    <property type="match status" value="1"/>
</dbReference>
<evidence type="ECO:0000256" key="2">
    <source>
        <dbReference type="ARBA" id="ARBA00009285"/>
    </source>
</evidence>
<dbReference type="PANTHER" id="PTHR10662:SF22">
    <property type="entry name" value="NUCLEAR RNA EXPORT FACTOR 1"/>
    <property type="match status" value="1"/>
</dbReference>
<feature type="domain" description="NTF2" evidence="10">
    <location>
        <begin position="362"/>
        <end position="513"/>
    </location>
</feature>
<name>A0A8S1C9T0_9INSE</name>
<evidence type="ECO:0000259" key="11">
    <source>
        <dbReference type="PROSITE" id="PS51281"/>
    </source>
</evidence>
<feature type="region of interest" description="Disordered" evidence="9">
    <location>
        <begin position="58"/>
        <end position="89"/>
    </location>
</feature>
<dbReference type="InterPro" id="IPR032675">
    <property type="entry name" value="LRR_dom_sf"/>
</dbReference>
<reference evidence="12 13" key="1">
    <citation type="submission" date="2020-04" db="EMBL/GenBank/DDBJ databases">
        <authorList>
            <person name="Alioto T."/>
            <person name="Alioto T."/>
            <person name="Gomez Garrido J."/>
        </authorList>
    </citation>
    <scope>NUCLEOTIDE SEQUENCE [LARGE SCALE GENOMIC DNA]</scope>
</reference>
<dbReference type="Gene3D" id="3.80.10.10">
    <property type="entry name" value="Ribonuclease Inhibitor"/>
    <property type="match status" value="1"/>
</dbReference>
<evidence type="ECO:0000256" key="9">
    <source>
        <dbReference type="SAM" id="MobiDB-lite"/>
    </source>
</evidence>
<feature type="domain" description="TAP-C" evidence="11">
    <location>
        <begin position="544"/>
        <end position="599"/>
    </location>
</feature>
<dbReference type="InterPro" id="IPR057125">
    <property type="entry name" value="NXF1/2/3/5-like_LRR"/>
</dbReference>
<evidence type="ECO:0000256" key="8">
    <source>
        <dbReference type="ARBA" id="ARBA00023242"/>
    </source>
</evidence>
<evidence type="ECO:0000256" key="1">
    <source>
        <dbReference type="ARBA" id="ARBA00004123"/>
    </source>
</evidence>
<dbReference type="Gene3D" id="3.30.70.330">
    <property type="match status" value="1"/>
</dbReference>
<keyword evidence="6" id="KW-0509">mRNA transport</keyword>
<dbReference type="PROSITE" id="PS50177">
    <property type="entry name" value="NTF2_DOMAIN"/>
    <property type="match status" value="1"/>
</dbReference>
<protein>
    <recommendedName>
        <fullName evidence="14">TAP-C domain-containing protein</fullName>
    </recommendedName>
</protein>
<dbReference type="SUPFAM" id="SSF52058">
    <property type="entry name" value="L domain-like"/>
    <property type="match status" value="1"/>
</dbReference>
<dbReference type="FunFam" id="3.80.10.10:FF:000384">
    <property type="entry name" value="Nuclear RNA export factor 1"/>
    <property type="match status" value="1"/>
</dbReference>
<dbReference type="GO" id="GO:0005737">
    <property type="term" value="C:cytoplasm"/>
    <property type="evidence" value="ECO:0007669"/>
    <property type="project" value="InterPro"/>
</dbReference>
<keyword evidence="4" id="KW-0433">Leucine-rich repeat</keyword>
<dbReference type="InterPro" id="IPR030217">
    <property type="entry name" value="NXF_fam"/>
</dbReference>
<dbReference type="GO" id="GO:0005654">
    <property type="term" value="C:nucleoplasm"/>
    <property type="evidence" value="ECO:0007669"/>
    <property type="project" value="UniProtKB-ARBA"/>
</dbReference>
<evidence type="ECO:0008006" key="14">
    <source>
        <dbReference type="Google" id="ProtNLM"/>
    </source>
</evidence>
<dbReference type="EMBL" id="CADEPI010000030">
    <property type="protein sequence ID" value="CAB3367383.1"/>
    <property type="molecule type" value="Genomic_DNA"/>
</dbReference>
<sequence length="599" mass="68146">MPRYTNKGKNWKHQGHNKPAEYYDHDDQNRRVSFKQNRLDKHSRKDYRKLKDRLLNDDDFQMSGEGTSQRRGGFNRHGKGGRSFQGPGKGRLENHTGWFRALIINGASHDKSFLLASLKNFVAPTELIPIYYQIEEHDSFFYIDDYAAALAVMRADKQMTLTGDTKVFIRVSPCTPKVALTDRLKEKIKMVMVSRYNTETKALDLTRFHVDPELVEDSCCAISRPPVMSVILEVIGEHIPTLQALNLDHNCMSVTETLSSLARRAPHLQILYLGKNRFTGLNSLNIIKGLPLIELNLEGNILCRKFNSKTDYQNSVQKMFPKLVRLDGTDLTPAIGFDLEEKKVDLPESHSSFLCSEEGRDITLEFVKQYFGLYDGVDRSGLINAYHDTAVFSLTTAYNTPPTPQNTTRLNDYLSHNRNLKRVNGHNRREELIKKGKTEISEFLCTLPRTQHDPASFTLDLSIFNAKLMLIFSLTGVFKEPDVKGEPHRHFYRKFVLLLSDAGVAIVNDMMHVTNATQNQIKNCFVAVPLPVAAVPPKPPVAAINQLEVVQSFSAQTGMNTEWSQKCLEETAWDVPRSLEVFTRLNQEGRIPQEAFIKI</sequence>
<comment type="subcellular location">
    <subcellularLocation>
        <location evidence="1">Nucleus</location>
    </subcellularLocation>
</comment>
<accession>A0A8S1C9T0</accession>
<evidence type="ECO:0000256" key="5">
    <source>
        <dbReference type="ARBA" id="ARBA00022737"/>
    </source>
</evidence>
<dbReference type="Pfam" id="PF22602">
    <property type="entry name" value="NXF_NTF2"/>
    <property type="match status" value="1"/>
</dbReference>
<dbReference type="GO" id="GO:0003723">
    <property type="term" value="F:RNA binding"/>
    <property type="evidence" value="ECO:0007669"/>
    <property type="project" value="UniProtKB-KW"/>
</dbReference>
<feature type="region of interest" description="Disordered" evidence="9">
    <location>
        <begin position="1"/>
        <end position="46"/>
    </location>
</feature>
<keyword evidence="5" id="KW-0677">Repeat</keyword>
<dbReference type="OrthoDB" id="25872at2759"/>
<dbReference type="InterPro" id="IPR012677">
    <property type="entry name" value="Nucleotide-bd_a/b_plait_sf"/>
</dbReference>
<dbReference type="PROSITE" id="PS51281">
    <property type="entry name" value="TAP_C"/>
    <property type="match status" value="1"/>
</dbReference>
<dbReference type="Gene3D" id="1.10.8.10">
    <property type="entry name" value="DNA helicase RuvA subunit, C-terminal domain"/>
    <property type="match status" value="1"/>
</dbReference>
<dbReference type="InterPro" id="IPR018222">
    <property type="entry name" value="Nuclear_transport_factor_2_euk"/>
</dbReference>
<evidence type="ECO:0000313" key="12">
    <source>
        <dbReference type="EMBL" id="CAB3367383.1"/>
    </source>
</evidence>
<dbReference type="InterPro" id="IPR009060">
    <property type="entry name" value="UBA-like_sf"/>
</dbReference>
<evidence type="ECO:0000256" key="4">
    <source>
        <dbReference type="ARBA" id="ARBA00022614"/>
    </source>
</evidence>
<evidence type="ECO:0000259" key="10">
    <source>
        <dbReference type="PROSITE" id="PS50177"/>
    </source>
</evidence>
<evidence type="ECO:0000256" key="3">
    <source>
        <dbReference type="ARBA" id="ARBA00022448"/>
    </source>
</evidence>
<dbReference type="SMART" id="SM00804">
    <property type="entry name" value="TAP_C"/>
    <property type="match status" value="1"/>
</dbReference>
<dbReference type="Pfam" id="PF03943">
    <property type="entry name" value="TAP_C"/>
    <property type="match status" value="1"/>
</dbReference>
<comment type="similarity">
    <text evidence="2">Belongs to the NXF family.</text>
</comment>
<dbReference type="InterPro" id="IPR002075">
    <property type="entry name" value="NTF2_dom"/>
</dbReference>
<proteinExistence type="inferred from homology"/>
<dbReference type="Pfam" id="PF09162">
    <property type="entry name" value="Tap-RNA_bind"/>
    <property type="match status" value="1"/>
</dbReference>
<dbReference type="Gene3D" id="3.10.450.50">
    <property type="match status" value="1"/>
</dbReference>
<dbReference type="InterPro" id="IPR035979">
    <property type="entry name" value="RBD_domain_sf"/>
</dbReference>
<dbReference type="FunFam" id="3.10.450.50:FF:000004">
    <property type="entry name" value="Nuclear RNA export factor 1"/>
    <property type="match status" value="1"/>
</dbReference>
<keyword evidence="13" id="KW-1185">Reference proteome</keyword>
<dbReference type="CDD" id="cd14342">
    <property type="entry name" value="UBA_TAP-C"/>
    <property type="match status" value="1"/>
</dbReference>
<evidence type="ECO:0000256" key="7">
    <source>
        <dbReference type="ARBA" id="ARBA00022884"/>
    </source>
</evidence>
<dbReference type="Pfam" id="PF24048">
    <property type="entry name" value="LRR_NXF1-5"/>
    <property type="match status" value="1"/>
</dbReference>
<keyword evidence="3" id="KW-0813">Transport</keyword>
<organism evidence="12 13">
    <name type="scientific">Cloeon dipterum</name>
    <dbReference type="NCBI Taxonomy" id="197152"/>
    <lineage>
        <taxon>Eukaryota</taxon>
        <taxon>Metazoa</taxon>
        <taxon>Ecdysozoa</taxon>
        <taxon>Arthropoda</taxon>
        <taxon>Hexapoda</taxon>
        <taxon>Insecta</taxon>
        <taxon>Pterygota</taxon>
        <taxon>Palaeoptera</taxon>
        <taxon>Ephemeroptera</taxon>
        <taxon>Pisciforma</taxon>
        <taxon>Baetidae</taxon>
        <taxon>Cloeon</taxon>
    </lineage>
</organism>
<dbReference type="SUPFAM" id="SSF46934">
    <property type="entry name" value="UBA-like"/>
    <property type="match status" value="1"/>
</dbReference>
<dbReference type="InterPro" id="IPR015245">
    <property type="entry name" value="Tap_RNA-bd"/>
</dbReference>
<dbReference type="SUPFAM" id="SSF54928">
    <property type="entry name" value="RNA-binding domain, RBD"/>
    <property type="match status" value="1"/>
</dbReference>
<dbReference type="GO" id="GO:0016973">
    <property type="term" value="P:poly(A)+ mRNA export from nucleus"/>
    <property type="evidence" value="ECO:0007669"/>
    <property type="project" value="TreeGrafter"/>
</dbReference>
<dbReference type="PANTHER" id="PTHR10662">
    <property type="entry name" value="NUCLEAR RNA EXPORT FACTOR"/>
    <property type="match status" value="1"/>
</dbReference>